<dbReference type="EMBL" id="AWUE01011617">
    <property type="protein sequence ID" value="OMP10531.1"/>
    <property type="molecule type" value="Genomic_DNA"/>
</dbReference>
<organism evidence="1 2">
    <name type="scientific">Corchorus olitorius</name>
    <dbReference type="NCBI Taxonomy" id="93759"/>
    <lineage>
        <taxon>Eukaryota</taxon>
        <taxon>Viridiplantae</taxon>
        <taxon>Streptophyta</taxon>
        <taxon>Embryophyta</taxon>
        <taxon>Tracheophyta</taxon>
        <taxon>Spermatophyta</taxon>
        <taxon>Magnoliopsida</taxon>
        <taxon>eudicotyledons</taxon>
        <taxon>Gunneridae</taxon>
        <taxon>Pentapetalae</taxon>
        <taxon>rosids</taxon>
        <taxon>malvids</taxon>
        <taxon>Malvales</taxon>
        <taxon>Malvaceae</taxon>
        <taxon>Grewioideae</taxon>
        <taxon>Apeibeae</taxon>
        <taxon>Corchorus</taxon>
    </lineage>
</organism>
<name>A0A1R3KTV6_9ROSI</name>
<comment type="caution">
    <text evidence="1">The sequence shown here is derived from an EMBL/GenBank/DDBJ whole genome shotgun (WGS) entry which is preliminary data.</text>
</comment>
<evidence type="ECO:0000313" key="1">
    <source>
        <dbReference type="EMBL" id="OMP10531.1"/>
    </source>
</evidence>
<dbReference type="AlphaFoldDB" id="A0A1R3KTV6"/>
<evidence type="ECO:0000313" key="2">
    <source>
        <dbReference type="Proteomes" id="UP000187203"/>
    </source>
</evidence>
<proteinExistence type="predicted"/>
<gene>
    <name evidence="1" type="ORF">COLO4_04451</name>
</gene>
<sequence length="136" mass="15234">MPRIPLMELSLLRSVFGSLPESRSRPITAVPTSDPTPTALPYSCSSCPARQRLRTLCLTHSLLRSAIQILRPGLTRERVLDKMQQPLRFNLIRRGISHSLIEHDDGKGDEMGMQLMQNPLSCPSQKINTFKALSVL</sequence>
<protein>
    <submittedName>
        <fullName evidence="1">Uncharacterized protein</fullName>
    </submittedName>
</protein>
<reference evidence="2" key="1">
    <citation type="submission" date="2013-09" db="EMBL/GenBank/DDBJ databases">
        <title>Corchorus olitorius genome sequencing.</title>
        <authorList>
            <person name="Alam M."/>
            <person name="Haque M.S."/>
            <person name="Islam M.S."/>
            <person name="Emdad E.M."/>
            <person name="Islam M.M."/>
            <person name="Ahmed B."/>
            <person name="Halim A."/>
            <person name="Hossen Q.M.M."/>
            <person name="Hossain M.Z."/>
            <person name="Ahmed R."/>
            <person name="Khan M.M."/>
            <person name="Islam R."/>
            <person name="Rashid M.M."/>
            <person name="Khan S.A."/>
            <person name="Rahman M.S."/>
            <person name="Alam M."/>
            <person name="Yahiya A.S."/>
            <person name="Khan M.S."/>
            <person name="Azam M.S."/>
            <person name="Haque T."/>
            <person name="Lashkar M.Z.H."/>
            <person name="Akhand A.I."/>
            <person name="Morshed G."/>
            <person name="Roy S."/>
            <person name="Uddin K.S."/>
            <person name="Rabeya T."/>
            <person name="Hossain A.S."/>
            <person name="Chowdhury A."/>
            <person name="Snigdha A.R."/>
            <person name="Mortoza M.S."/>
            <person name="Matin S.A."/>
            <person name="Hoque S.M.E."/>
            <person name="Islam M.K."/>
            <person name="Roy D.K."/>
            <person name="Haider R."/>
            <person name="Moosa M.M."/>
            <person name="Elias S.M."/>
            <person name="Hasan A.M."/>
            <person name="Jahan S."/>
            <person name="Shafiuddin M."/>
            <person name="Mahmood N."/>
            <person name="Shommy N.S."/>
        </authorList>
    </citation>
    <scope>NUCLEOTIDE SEQUENCE [LARGE SCALE GENOMIC DNA]</scope>
    <source>
        <strain evidence="2">cv. O-4</strain>
    </source>
</reference>
<accession>A0A1R3KTV6</accession>
<dbReference type="Proteomes" id="UP000187203">
    <property type="component" value="Unassembled WGS sequence"/>
</dbReference>
<keyword evidence="2" id="KW-1185">Reference proteome</keyword>